<sequence length="212" mass="24187">MFGWSKKVLIIIMLLPMAMSQVEAQEYEAGIDYEVLPQAIRTANPNKIEVNEVFHYLCIHCYNFEGVIHPWADKLPSDVDFQRTPAIWQTTLEPFARAYYTAKALKVSDQTHVPLFEAIHVKKQQIRSQEDLTNFFVKQGVDASKFAKVYNSFGVNSMVNQAKARAKGYRTQGTPEIIVNGKYRVTTRMSKGFDGMLKVASFLIEKERQAAL</sequence>
<proteinExistence type="inferred from homology"/>
<feature type="domain" description="DSBA-like thioredoxin" evidence="8">
    <location>
        <begin position="86"/>
        <end position="194"/>
    </location>
</feature>
<dbReference type="EMBL" id="SHBP01000009">
    <property type="protein sequence ID" value="RZO19680.1"/>
    <property type="molecule type" value="Genomic_DNA"/>
</dbReference>
<feature type="disulfide bond" description="Redox-active" evidence="6">
    <location>
        <begin position="58"/>
        <end position="61"/>
    </location>
</feature>
<dbReference type="AlphaFoldDB" id="A0A520MEQ6"/>
<evidence type="ECO:0000256" key="5">
    <source>
        <dbReference type="PIRNR" id="PIRNR001488"/>
    </source>
</evidence>
<dbReference type="InterPro" id="IPR023205">
    <property type="entry name" value="DsbA/DsbL"/>
</dbReference>
<dbReference type="PANTHER" id="PTHR35891">
    <property type="entry name" value="THIOL:DISULFIDE INTERCHANGE PROTEIN DSBA"/>
    <property type="match status" value="1"/>
</dbReference>
<keyword evidence="5" id="KW-0574">Periplasm</keyword>
<keyword evidence="2 7" id="KW-0732">Signal</keyword>
<name>A0A520MEQ6_9GAMM</name>
<feature type="signal peptide" evidence="7">
    <location>
        <begin position="1"/>
        <end position="24"/>
    </location>
</feature>
<evidence type="ECO:0000259" key="8">
    <source>
        <dbReference type="Pfam" id="PF01323"/>
    </source>
</evidence>
<gene>
    <name evidence="9" type="ORF">EVB03_07170</name>
</gene>
<keyword evidence="3 5" id="KW-1015">Disulfide bond</keyword>
<reference evidence="9 10" key="1">
    <citation type="submission" date="2019-02" db="EMBL/GenBank/DDBJ databases">
        <title>Prokaryotic population dynamics and viral predation in marine succession experiment using metagenomics: the confinement effect.</title>
        <authorList>
            <person name="Haro-Moreno J.M."/>
            <person name="Rodriguez-Valera F."/>
            <person name="Lopez-Perez M."/>
        </authorList>
    </citation>
    <scope>NUCLEOTIDE SEQUENCE [LARGE SCALE GENOMIC DNA]</scope>
    <source>
        <strain evidence="9">MED-G170</strain>
    </source>
</reference>
<evidence type="ECO:0000256" key="7">
    <source>
        <dbReference type="SAM" id="SignalP"/>
    </source>
</evidence>
<evidence type="ECO:0000313" key="10">
    <source>
        <dbReference type="Proteomes" id="UP000315889"/>
    </source>
</evidence>
<dbReference type="InterPro" id="IPR001853">
    <property type="entry name" value="DSBA-like_thioredoxin_dom"/>
</dbReference>
<dbReference type="GO" id="GO:0042597">
    <property type="term" value="C:periplasmic space"/>
    <property type="evidence" value="ECO:0007669"/>
    <property type="project" value="UniProtKB-SubCell"/>
</dbReference>
<evidence type="ECO:0000256" key="1">
    <source>
        <dbReference type="ARBA" id="ARBA00005791"/>
    </source>
</evidence>
<evidence type="ECO:0000256" key="4">
    <source>
        <dbReference type="ARBA" id="ARBA00023284"/>
    </source>
</evidence>
<dbReference type="PIRSF" id="PIRSF001488">
    <property type="entry name" value="Tdi_protein"/>
    <property type="match status" value="1"/>
</dbReference>
<evidence type="ECO:0000256" key="2">
    <source>
        <dbReference type="ARBA" id="ARBA00022729"/>
    </source>
</evidence>
<accession>A0A520MEQ6</accession>
<comment type="caution">
    <text evidence="9">The sequence shown here is derived from an EMBL/GenBank/DDBJ whole genome shotgun (WGS) entry which is preliminary data.</text>
</comment>
<keyword evidence="4" id="KW-0676">Redox-active center</keyword>
<dbReference type="InterPro" id="IPR036249">
    <property type="entry name" value="Thioredoxin-like_sf"/>
</dbReference>
<organism evidence="9 10">
    <name type="scientific">SAR92 clade bacterium</name>
    <dbReference type="NCBI Taxonomy" id="2315479"/>
    <lineage>
        <taxon>Bacteria</taxon>
        <taxon>Pseudomonadati</taxon>
        <taxon>Pseudomonadota</taxon>
        <taxon>Gammaproteobacteria</taxon>
        <taxon>Cellvibrionales</taxon>
        <taxon>Porticoccaceae</taxon>
        <taxon>SAR92 clade</taxon>
    </lineage>
</organism>
<dbReference type="Gene3D" id="3.40.30.10">
    <property type="entry name" value="Glutaredoxin"/>
    <property type="match status" value="1"/>
</dbReference>
<evidence type="ECO:0000313" key="9">
    <source>
        <dbReference type="EMBL" id="RZO19680.1"/>
    </source>
</evidence>
<dbReference type="CDD" id="cd03019">
    <property type="entry name" value="DsbA_DsbA"/>
    <property type="match status" value="1"/>
</dbReference>
<dbReference type="Proteomes" id="UP000315889">
    <property type="component" value="Unassembled WGS sequence"/>
</dbReference>
<protein>
    <recommendedName>
        <fullName evidence="5">Thiol:disulfide interchange protein</fullName>
    </recommendedName>
</protein>
<feature type="chain" id="PRO_5022037040" description="Thiol:disulfide interchange protein" evidence="7">
    <location>
        <begin position="25"/>
        <end position="212"/>
    </location>
</feature>
<comment type="subcellular location">
    <subcellularLocation>
        <location evidence="5">Periplasm</location>
    </subcellularLocation>
</comment>
<comment type="similarity">
    <text evidence="1">Belongs to the thioredoxin family. DsbA subfamily.</text>
</comment>
<dbReference type="PANTHER" id="PTHR35891:SF2">
    <property type="entry name" value="THIOL:DISULFIDE INTERCHANGE PROTEIN DSBA"/>
    <property type="match status" value="1"/>
</dbReference>
<dbReference type="SUPFAM" id="SSF52833">
    <property type="entry name" value="Thioredoxin-like"/>
    <property type="match status" value="1"/>
</dbReference>
<evidence type="ECO:0000256" key="6">
    <source>
        <dbReference type="PIRSR" id="PIRSR001488-1"/>
    </source>
</evidence>
<dbReference type="InterPro" id="IPR050824">
    <property type="entry name" value="Thiol_disulfide_DsbA"/>
</dbReference>
<dbReference type="Pfam" id="PF01323">
    <property type="entry name" value="DSBA"/>
    <property type="match status" value="1"/>
</dbReference>
<evidence type="ECO:0000256" key="3">
    <source>
        <dbReference type="ARBA" id="ARBA00023157"/>
    </source>
</evidence>
<dbReference type="GO" id="GO:0016491">
    <property type="term" value="F:oxidoreductase activity"/>
    <property type="evidence" value="ECO:0007669"/>
    <property type="project" value="InterPro"/>
</dbReference>